<feature type="transmembrane region" description="Helical" evidence="5">
    <location>
        <begin position="128"/>
        <end position="150"/>
    </location>
</feature>
<evidence type="ECO:0000313" key="6">
    <source>
        <dbReference type="EMBL" id="GEM90065.1"/>
    </source>
</evidence>
<organism evidence="6 7">
    <name type="scientific">Oceanithermus desulfurans NBRC 100063</name>
    <dbReference type="NCBI Taxonomy" id="1227550"/>
    <lineage>
        <taxon>Bacteria</taxon>
        <taxon>Thermotogati</taxon>
        <taxon>Deinococcota</taxon>
        <taxon>Deinococci</taxon>
        <taxon>Thermales</taxon>
        <taxon>Thermaceae</taxon>
        <taxon>Oceanithermus</taxon>
    </lineage>
</organism>
<feature type="transmembrane region" description="Helical" evidence="5">
    <location>
        <begin position="35"/>
        <end position="59"/>
    </location>
</feature>
<keyword evidence="5" id="KW-0812">Transmembrane</keyword>
<dbReference type="AlphaFoldDB" id="A0A511RKC4"/>
<sequence>MRAALARWAVVGAGFFIFGNLYAPQPLLPELERSWNAAAGAAGPGMSAPMLGLVLGSLLWPRTGLRSGAMLALGVLGVALFGVLGAWAGDPALWATLRLGQGLAAAAVPGVSFALLPRLFGYRAAAAAGWLVAANTVGGALGRAGAGVMAEGLDPAGALVGLALPLVGLAWAVAPLEGRFTRTEARVRAGAAPLLALGAGLLFANLFVANLMPYRLEAAGYGLAALGAFYLAYLGGTAGALVAGALAGRLGPLAAGAAALAAGALGTVLLAPWPLAGFALLLAGLFGLHALGGAEAGRRGAGTSGAYVSAYYLGGALAGLVYPLFLPRPFGWAQGFVGGLLLVTALLLAPALALARGRDG</sequence>
<dbReference type="RefSeq" id="WP_147147477.1">
    <property type="nucleotide sequence ID" value="NZ_BJXN01000009.1"/>
</dbReference>
<reference evidence="6 7" key="1">
    <citation type="submission" date="2019-07" db="EMBL/GenBank/DDBJ databases">
        <title>Whole genome shotgun sequence of Oceanithermus desulfurans NBRC 100063.</title>
        <authorList>
            <person name="Hosoyama A."/>
            <person name="Uohara A."/>
            <person name="Ohji S."/>
            <person name="Ichikawa N."/>
        </authorList>
    </citation>
    <scope>NUCLEOTIDE SEQUENCE [LARGE SCALE GENOMIC DNA]</scope>
    <source>
        <strain evidence="6 7">NBRC 100063</strain>
    </source>
</reference>
<feature type="transmembrane region" description="Helical" evidence="5">
    <location>
        <begin position="250"/>
        <end position="269"/>
    </location>
</feature>
<dbReference type="EMBL" id="BJXN01000009">
    <property type="protein sequence ID" value="GEM90065.1"/>
    <property type="molecule type" value="Genomic_DNA"/>
</dbReference>
<comment type="subcellular location">
    <subcellularLocation>
        <location evidence="1">Cell membrane</location>
        <topology evidence="1">Multi-pass membrane protein</topology>
    </subcellularLocation>
</comment>
<keyword evidence="5" id="KW-1133">Transmembrane helix</keyword>
<feature type="transmembrane region" description="Helical" evidence="5">
    <location>
        <begin position="95"/>
        <end position="116"/>
    </location>
</feature>
<keyword evidence="3" id="KW-0813">Transport</keyword>
<dbReference type="GO" id="GO:0005886">
    <property type="term" value="C:plasma membrane"/>
    <property type="evidence" value="ECO:0007669"/>
    <property type="project" value="UniProtKB-SubCell"/>
</dbReference>
<evidence type="ECO:0000256" key="3">
    <source>
        <dbReference type="ARBA" id="ARBA00022448"/>
    </source>
</evidence>
<evidence type="ECO:0000256" key="5">
    <source>
        <dbReference type="SAM" id="Phobius"/>
    </source>
</evidence>
<dbReference type="SUPFAM" id="SSF103473">
    <property type="entry name" value="MFS general substrate transporter"/>
    <property type="match status" value="1"/>
</dbReference>
<dbReference type="Proteomes" id="UP000321827">
    <property type="component" value="Unassembled WGS sequence"/>
</dbReference>
<feature type="transmembrane region" description="Helical" evidence="5">
    <location>
        <begin position="5"/>
        <end position="23"/>
    </location>
</feature>
<comment type="similarity">
    <text evidence="2">Belongs to the major facilitator superfamily.</text>
</comment>
<feature type="transmembrane region" description="Helical" evidence="5">
    <location>
        <begin position="194"/>
        <end position="212"/>
    </location>
</feature>
<accession>A0A511RKC4</accession>
<dbReference type="PANTHER" id="PTHR43271">
    <property type="entry name" value="BLL2771 PROTEIN"/>
    <property type="match status" value="1"/>
</dbReference>
<proteinExistence type="inferred from homology"/>
<comment type="caution">
    <text evidence="6">The sequence shown here is derived from an EMBL/GenBank/DDBJ whole genome shotgun (WGS) entry which is preliminary data.</text>
</comment>
<dbReference type="Gene3D" id="1.20.1250.20">
    <property type="entry name" value="MFS general substrate transporter like domains"/>
    <property type="match status" value="1"/>
</dbReference>
<evidence type="ECO:0000256" key="4">
    <source>
        <dbReference type="ARBA" id="ARBA00022475"/>
    </source>
</evidence>
<dbReference type="Pfam" id="PF07690">
    <property type="entry name" value="MFS_1"/>
    <property type="match status" value="1"/>
</dbReference>
<feature type="transmembrane region" description="Helical" evidence="5">
    <location>
        <begin position="71"/>
        <end position="89"/>
    </location>
</feature>
<name>A0A511RKC4_9DEIN</name>
<dbReference type="InterPro" id="IPR036259">
    <property type="entry name" value="MFS_trans_sf"/>
</dbReference>
<dbReference type="InterPro" id="IPR011701">
    <property type="entry name" value="MFS"/>
</dbReference>
<keyword evidence="5" id="KW-0472">Membrane</keyword>
<feature type="transmembrane region" description="Helical" evidence="5">
    <location>
        <begin position="306"/>
        <end position="326"/>
    </location>
</feature>
<feature type="transmembrane region" description="Helical" evidence="5">
    <location>
        <begin position="332"/>
        <end position="355"/>
    </location>
</feature>
<evidence type="ECO:0000256" key="1">
    <source>
        <dbReference type="ARBA" id="ARBA00004651"/>
    </source>
</evidence>
<feature type="transmembrane region" description="Helical" evidence="5">
    <location>
        <begin position="218"/>
        <end position="243"/>
    </location>
</feature>
<gene>
    <name evidence="6" type="ORF">ODE01S_14990</name>
</gene>
<keyword evidence="4" id="KW-1003">Cell membrane</keyword>
<evidence type="ECO:0000256" key="2">
    <source>
        <dbReference type="ARBA" id="ARBA00008335"/>
    </source>
</evidence>
<evidence type="ECO:0000313" key="7">
    <source>
        <dbReference type="Proteomes" id="UP000321827"/>
    </source>
</evidence>
<dbReference type="GO" id="GO:0022857">
    <property type="term" value="F:transmembrane transporter activity"/>
    <property type="evidence" value="ECO:0007669"/>
    <property type="project" value="InterPro"/>
</dbReference>
<feature type="transmembrane region" description="Helical" evidence="5">
    <location>
        <begin position="156"/>
        <end position="174"/>
    </location>
</feature>
<protein>
    <recommendedName>
        <fullName evidence="8">MFS transporter</fullName>
    </recommendedName>
</protein>
<evidence type="ECO:0008006" key="8">
    <source>
        <dbReference type="Google" id="ProtNLM"/>
    </source>
</evidence>
<feature type="transmembrane region" description="Helical" evidence="5">
    <location>
        <begin position="275"/>
        <end position="294"/>
    </location>
</feature>
<dbReference type="PANTHER" id="PTHR43271:SF2">
    <property type="entry name" value="BLL2771 PROTEIN"/>
    <property type="match status" value="1"/>
</dbReference>
<dbReference type="OrthoDB" id="33237at2"/>